<sequence>MSAPGRSTHIRLHTLPKRKRGIPSPSAEMIELKNLDFHLENLGESNRCFNDEEKLGLLYGMTKLEEKTNKQIYLWGKIEGIENDYYIVYYLNHEKFFPKKKFYYCNDDYEFREMTKGNDKLIERVEKKTPFTLFTGVPASLYYEGRKSRRGQGGSHTGSHSGGVEGGSAGSDSSEASLSDSEKSSTGESNTGQSSSTQSSSSQSSIQNSDNSKSGRQNSADAQGRHQKGGSQSGESEMEGGTSKKEKKNKEEKSKKKERQSDITELERLSYVVRKIDEEAFIVPYNSVKITNNLEMKNANFSGLNMMEALKLTSWVHFRYPKNLTYDKIKNYNTFFLNNFLDSIKSDVPASMWHVKVNKQLSKISIMNCLYPGYVFYHLLNTPFYASVYIGNGIPNYDLPFLLP</sequence>
<dbReference type="GO" id="GO:0060294">
    <property type="term" value="P:cilium movement involved in cell motility"/>
    <property type="evidence" value="ECO:0007669"/>
    <property type="project" value="TreeGrafter"/>
</dbReference>
<evidence type="ECO:0000256" key="6">
    <source>
        <dbReference type="ARBA" id="ARBA00023212"/>
    </source>
</evidence>
<evidence type="ECO:0000256" key="9">
    <source>
        <dbReference type="ARBA" id="ARBA00038319"/>
    </source>
</evidence>
<accession>A0A0J9UX06</accession>
<evidence type="ECO:0000256" key="5">
    <source>
        <dbReference type="ARBA" id="ARBA00023069"/>
    </source>
</evidence>
<evidence type="ECO:0000256" key="7">
    <source>
        <dbReference type="ARBA" id="ARBA00023273"/>
    </source>
</evidence>
<evidence type="ECO:0000256" key="3">
    <source>
        <dbReference type="ARBA" id="ARBA00022794"/>
    </source>
</evidence>
<evidence type="ECO:0000256" key="8">
    <source>
        <dbReference type="ARBA" id="ARBA00037822"/>
    </source>
</evidence>
<comment type="subcellular location">
    <subcellularLocation>
        <location evidence="8">Cell projection</location>
        <location evidence="8">Kinocilium</location>
    </subcellularLocation>
    <subcellularLocation>
        <location evidence="1">Cytoplasm</location>
        <location evidence="1">Cytoskeleton</location>
        <location evidence="1">Flagellum axoneme</location>
    </subcellularLocation>
</comment>
<keyword evidence="2" id="KW-0963">Cytoplasm</keyword>
<protein>
    <recommendedName>
        <fullName evidence="10">Radial spoke head protein 9 homolog</fullName>
    </recommendedName>
</protein>
<dbReference type="GO" id="GO:0005930">
    <property type="term" value="C:axoneme"/>
    <property type="evidence" value="ECO:0007669"/>
    <property type="project" value="TreeGrafter"/>
</dbReference>
<dbReference type="InterPro" id="IPR055316">
    <property type="entry name" value="RSP9"/>
</dbReference>
<feature type="compositionally biased region" description="Low complexity" evidence="11">
    <location>
        <begin position="229"/>
        <end position="241"/>
    </location>
</feature>
<dbReference type="PANTHER" id="PTHR22069:SF0">
    <property type="entry name" value="RADIAL SPOKE HEAD PROTEIN 9 HOMOLOG"/>
    <property type="match status" value="1"/>
</dbReference>
<feature type="compositionally biased region" description="Basic and acidic residues" evidence="11">
    <location>
        <begin position="242"/>
        <end position="263"/>
    </location>
</feature>
<dbReference type="GO" id="GO:0035082">
    <property type="term" value="P:axoneme assembly"/>
    <property type="evidence" value="ECO:0007669"/>
    <property type="project" value="InterPro"/>
</dbReference>
<evidence type="ECO:0000256" key="2">
    <source>
        <dbReference type="ARBA" id="ARBA00022490"/>
    </source>
</evidence>
<dbReference type="OrthoDB" id="10258956at2759"/>
<evidence type="ECO:0000256" key="11">
    <source>
        <dbReference type="SAM" id="MobiDB-lite"/>
    </source>
</evidence>
<reference evidence="12 13" key="1">
    <citation type="submission" date="2011-08" db="EMBL/GenBank/DDBJ databases">
        <title>The Genome Sequence of Plasmodium vivax India VII.</title>
        <authorList>
            <consortium name="The Broad Institute Genome Sequencing Platform"/>
            <consortium name="The Broad Institute Genome Sequencing Center for Infectious Disease"/>
            <person name="Neafsey D."/>
            <person name="Carlton J."/>
            <person name="Barnwell J."/>
            <person name="Collins W."/>
            <person name="Escalante A."/>
            <person name="Mullikin J."/>
            <person name="Saul A."/>
            <person name="Guigo R."/>
            <person name="Camara F."/>
            <person name="Young S.K."/>
            <person name="Zeng Q."/>
            <person name="Gargeya S."/>
            <person name="Fitzgerald M."/>
            <person name="Haas B."/>
            <person name="Abouelleil A."/>
            <person name="Alvarado L."/>
            <person name="Arachchi H.M."/>
            <person name="Berlin A."/>
            <person name="Brown A."/>
            <person name="Chapman S.B."/>
            <person name="Chen Z."/>
            <person name="Dunbar C."/>
            <person name="Freedman E."/>
            <person name="Gearin G."/>
            <person name="Gellesch M."/>
            <person name="Goldberg J."/>
            <person name="Griggs A."/>
            <person name="Gujja S."/>
            <person name="Heiman D."/>
            <person name="Howarth C."/>
            <person name="Larson L."/>
            <person name="Lui A."/>
            <person name="MacDonald P.J.P."/>
            <person name="Montmayeur A."/>
            <person name="Murphy C."/>
            <person name="Neiman D."/>
            <person name="Pearson M."/>
            <person name="Priest M."/>
            <person name="Roberts A."/>
            <person name="Saif S."/>
            <person name="Shea T."/>
            <person name="Shenoy N."/>
            <person name="Sisk P."/>
            <person name="Stolte C."/>
            <person name="Sykes S."/>
            <person name="Wortman J."/>
            <person name="Nusbaum C."/>
            <person name="Birren B."/>
        </authorList>
    </citation>
    <scope>NUCLEOTIDE SEQUENCE [LARGE SCALE GENOMIC DNA]</scope>
    <source>
        <strain evidence="12 13">India VII</strain>
    </source>
</reference>
<gene>
    <name evidence="12" type="ORF">PVIIG_00765</name>
</gene>
<feature type="compositionally biased region" description="Gly residues" evidence="11">
    <location>
        <begin position="151"/>
        <end position="169"/>
    </location>
</feature>
<evidence type="ECO:0000313" key="13">
    <source>
        <dbReference type="Proteomes" id="UP000053562"/>
    </source>
</evidence>
<proteinExistence type="inferred from homology"/>
<feature type="compositionally biased region" description="Low complexity" evidence="11">
    <location>
        <begin position="170"/>
        <end position="179"/>
    </location>
</feature>
<evidence type="ECO:0000256" key="10">
    <source>
        <dbReference type="ARBA" id="ARBA00041080"/>
    </source>
</evidence>
<feature type="compositionally biased region" description="Low complexity" evidence="11">
    <location>
        <begin position="186"/>
        <end position="215"/>
    </location>
</feature>
<keyword evidence="4" id="KW-0282">Flagellum</keyword>
<dbReference type="Proteomes" id="UP000053562">
    <property type="component" value="Unassembled WGS sequence"/>
</dbReference>
<keyword evidence="5" id="KW-0969">Cilium</keyword>
<organism evidence="12 13">
    <name type="scientific">Plasmodium vivax India VII</name>
    <dbReference type="NCBI Taxonomy" id="1077284"/>
    <lineage>
        <taxon>Eukaryota</taxon>
        <taxon>Sar</taxon>
        <taxon>Alveolata</taxon>
        <taxon>Apicomplexa</taxon>
        <taxon>Aconoidasida</taxon>
        <taxon>Haemosporida</taxon>
        <taxon>Plasmodiidae</taxon>
        <taxon>Plasmodium</taxon>
        <taxon>Plasmodium (Plasmodium)</taxon>
    </lineage>
</organism>
<dbReference type="PANTHER" id="PTHR22069">
    <property type="entry name" value="MITOCHONDRIAL RIBOSOMAL PROTEIN S18"/>
    <property type="match status" value="1"/>
</dbReference>
<feature type="region of interest" description="Disordered" evidence="11">
    <location>
        <begin position="147"/>
        <end position="263"/>
    </location>
</feature>
<keyword evidence="6" id="KW-0206">Cytoskeleton</keyword>
<evidence type="ECO:0000313" key="12">
    <source>
        <dbReference type="EMBL" id="KMZ78078.1"/>
    </source>
</evidence>
<name>A0A0J9UX06_PLAVI</name>
<keyword evidence="7" id="KW-0966">Cell projection</keyword>
<dbReference type="EMBL" id="KQ234376">
    <property type="protein sequence ID" value="KMZ78078.1"/>
    <property type="molecule type" value="Genomic_DNA"/>
</dbReference>
<dbReference type="GO" id="GO:0044458">
    <property type="term" value="P:motile cilium assembly"/>
    <property type="evidence" value="ECO:0007669"/>
    <property type="project" value="TreeGrafter"/>
</dbReference>
<evidence type="ECO:0000256" key="1">
    <source>
        <dbReference type="ARBA" id="ARBA00004611"/>
    </source>
</evidence>
<dbReference type="AlphaFoldDB" id="A0A0J9UX06"/>
<comment type="similarity">
    <text evidence="9">Belongs to the flagellar radial spoke RSP9 family.</text>
</comment>
<keyword evidence="3" id="KW-0970">Cilium biogenesis/degradation</keyword>
<evidence type="ECO:0000256" key="4">
    <source>
        <dbReference type="ARBA" id="ARBA00022846"/>
    </source>
</evidence>